<protein>
    <submittedName>
        <fullName evidence="7">GTPase HflX family protein</fullName>
    </submittedName>
</protein>
<dbReference type="InterPro" id="IPR027417">
    <property type="entry name" value="P-loop_NTPase"/>
</dbReference>
<dbReference type="PROSITE" id="PS51705">
    <property type="entry name" value="G_HFLX"/>
    <property type="match status" value="1"/>
</dbReference>
<evidence type="ECO:0000313" key="7">
    <source>
        <dbReference type="EMBL" id="KAK1736056.1"/>
    </source>
</evidence>
<feature type="signal peptide" evidence="5">
    <location>
        <begin position="1"/>
        <end position="25"/>
    </location>
</feature>
<dbReference type="NCBIfam" id="TIGR03156">
    <property type="entry name" value="GTP_HflX"/>
    <property type="match status" value="1"/>
</dbReference>
<dbReference type="GO" id="GO:0005525">
    <property type="term" value="F:GTP binding"/>
    <property type="evidence" value="ECO:0007669"/>
    <property type="project" value="UniProtKB-KW"/>
</dbReference>
<dbReference type="InterPro" id="IPR025121">
    <property type="entry name" value="GTPase_HflX_N"/>
</dbReference>
<proteinExistence type="inferred from homology"/>
<evidence type="ECO:0000256" key="1">
    <source>
        <dbReference type="ARBA" id="ARBA00022723"/>
    </source>
</evidence>
<dbReference type="InterPro" id="IPR016496">
    <property type="entry name" value="GTPase_HflX"/>
</dbReference>
<dbReference type="HAMAP" id="MF_00900">
    <property type="entry name" value="GTPase_HflX"/>
    <property type="match status" value="1"/>
</dbReference>
<dbReference type="Gene3D" id="3.40.50.11060">
    <property type="entry name" value="GTPase HflX, N-terminal domain"/>
    <property type="match status" value="1"/>
</dbReference>
<organism evidence="7 8">
    <name type="scientific">Skeletonema marinoi</name>
    <dbReference type="NCBI Taxonomy" id="267567"/>
    <lineage>
        <taxon>Eukaryota</taxon>
        <taxon>Sar</taxon>
        <taxon>Stramenopiles</taxon>
        <taxon>Ochrophyta</taxon>
        <taxon>Bacillariophyta</taxon>
        <taxon>Coscinodiscophyceae</taxon>
        <taxon>Thalassiosirophycidae</taxon>
        <taxon>Thalassiosirales</taxon>
        <taxon>Skeletonemataceae</taxon>
        <taxon>Skeletonema</taxon>
        <taxon>Skeletonema marinoi-dohrnii complex</taxon>
    </lineage>
</organism>
<dbReference type="InterPro" id="IPR030394">
    <property type="entry name" value="G_HFLX_dom"/>
</dbReference>
<feature type="chain" id="PRO_5042112413" evidence="5">
    <location>
        <begin position="26"/>
        <end position="673"/>
    </location>
</feature>
<comment type="caution">
    <text evidence="7">The sequence shown here is derived from an EMBL/GenBank/DDBJ whole genome shotgun (WGS) entry which is preliminary data.</text>
</comment>
<dbReference type="InterPro" id="IPR006073">
    <property type="entry name" value="GTP-bd"/>
</dbReference>
<accession>A0AAD8XY65</accession>
<keyword evidence="2" id="KW-0547">Nucleotide-binding</keyword>
<dbReference type="GO" id="GO:0043022">
    <property type="term" value="F:ribosome binding"/>
    <property type="evidence" value="ECO:0007669"/>
    <property type="project" value="TreeGrafter"/>
</dbReference>
<reference evidence="7" key="1">
    <citation type="submission" date="2023-06" db="EMBL/GenBank/DDBJ databases">
        <title>Survivors Of The Sea: Transcriptome response of Skeletonema marinoi to long-term dormancy.</title>
        <authorList>
            <person name="Pinder M.I.M."/>
            <person name="Kourtchenko O."/>
            <person name="Robertson E.K."/>
            <person name="Larsson T."/>
            <person name="Maumus F."/>
            <person name="Osuna-Cruz C.M."/>
            <person name="Vancaester E."/>
            <person name="Stenow R."/>
            <person name="Vandepoele K."/>
            <person name="Ploug H."/>
            <person name="Bruchert V."/>
            <person name="Godhe A."/>
            <person name="Topel M."/>
        </authorList>
    </citation>
    <scope>NUCLEOTIDE SEQUENCE</scope>
    <source>
        <strain evidence="7">R05AC</strain>
    </source>
</reference>
<dbReference type="InterPro" id="IPR042108">
    <property type="entry name" value="GTPase_HflX_N_sf"/>
</dbReference>
<evidence type="ECO:0000256" key="3">
    <source>
        <dbReference type="ARBA" id="ARBA00022842"/>
    </source>
</evidence>
<dbReference type="CDD" id="cd01878">
    <property type="entry name" value="HflX"/>
    <property type="match status" value="1"/>
</dbReference>
<dbReference type="AlphaFoldDB" id="A0AAD8XY65"/>
<dbReference type="InterPro" id="IPR032305">
    <property type="entry name" value="GTP-bd_M"/>
</dbReference>
<dbReference type="EMBL" id="JATAAI010000030">
    <property type="protein sequence ID" value="KAK1736056.1"/>
    <property type="molecule type" value="Genomic_DNA"/>
</dbReference>
<dbReference type="GO" id="GO:0046872">
    <property type="term" value="F:metal ion binding"/>
    <property type="evidence" value="ECO:0007669"/>
    <property type="project" value="UniProtKB-KW"/>
</dbReference>
<dbReference type="Pfam" id="PF13167">
    <property type="entry name" value="GTP-bdg_N"/>
    <property type="match status" value="1"/>
</dbReference>
<keyword evidence="5" id="KW-0732">Signal</keyword>
<dbReference type="PANTHER" id="PTHR10229">
    <property type="entry name" value="GTP-BINDING PROTEIN HFLX"/>
    <property type="match status" value="1"/>
</dbReference>
<keyword evidence="4" id="KW-0342">GTP-binding</keyword>
<evidence type="ECO:0000259" key="6">
    <source>
        <dbReference type="PROSITE" id="PS51705"/>
    </source>
</evidence>
<dbReference type="GO" id="GO:0005737">
    <property type="term" value="C:cytoplasm"/>
    <property type="evidence" value="ECO:0007669"/>
    <property type="project" value="TreeGrafter"/>
</dbReference>
<keyword evidence="8" id="KW-1185">Reference proteome</keyword>
<dbReference type="PRINTS" id="PR00326">
    <property type="entry name" value="GTP1OBG"/>
</dbReference>
<dbReference type="Pfam" id="PF16360">
    <property type="entry name" value="GTP-bdg_M"/>
    <property type="match status" value="1"/>
</dbReference>
<dbReference type="PANTHER" id="PTHR10229:SF0">
    <property type="entry name" value="GTP-BINDING PROTEIN 6-RELATED"/>
    <property type="match status" value="1"/>
</dbReference>
<dbReference type="Proteomes" id="UP001224775">
    <property type="component" value="Unassembled WGS sequence"/>
</dbReference>
<evidence type="ECO:0000256" key="4">
    <source>
        <dbReference type="ARBA" id="ARBA00023134"/>
    </source>
</evidence>
<keyword evidence="1" id="KW-0479">Metal-binding</keyword>
<dbReference type="Gene3D" id="6.10.250.2860">
    <property type="match status" value="1"/>
</dbReference>
<gene>
    <name evidence="7" type="ORF">QTG54_013192</name>
</gene>
<dbReference type="Gene3D" id="3.40.50.300">
    <property type="entry name" value="P-loop containing nucleotide triphosphate hydrolases"/>
    <property type="match status" value="1"/>
</dbReference>
<keyword evidence="3" id="KW-0460">Magnesium</keyword>
<feature type="domain" description="Hflx-type G" evidence="6">
    <location>
        <begin position="415"/>
        <end position="587"/>
    </location>
</feature>
<dbReference type="Pfam" id="PF01926">
    <property type="entry name" value="MMR_HSR1"/>
    <property type="match status" value="1"/>
</dbReference>
<evidence type="ECO:0000313" key="8">
    <source>
        <dbReference type="Proteomes" id="UP001224775"/>
    </source>
</evidence>
<name>A0AAD8XY65_9STRA</name>
<sequence>MVATKASSLLLLVAASAAIFSPATALFVPTITTGSTTEQNTLLRDHLDKKSSHQFHAPPLLWGVVSSSSLRRGTVLMSSTDEHHQPSLFDASEFDSHDATENTAFFEDVESEFDSFDEAQPTSQDEIIETTSSITTDYADNALTDEEVRILDDREERLFNYINNTQKVESCILVGVEDLSAQRKANKALRMQQRESGDLTTTLDDISLSWTLEESMTEMRELIKTAGLNLGGEITQRLQEVNPRTYIGTGKVKEAQQLLDEINEKLDHRNEGTCCTVVFDAELTPGQQKALENVFNKKVIENDFLGSDNDEVVKVVDRTALILDIFAQHAKTREGKLQVDLALHEYRKPRLTRMWTHLERQSGAGGVGLRGPGETQLEVDKRILRDRILVLKDKIDNVQKQRDLHRRGRKKGGLPVLALVGYTNAGKSTLLNCLTRAGILAEDILFATLDPTTRRVKLPGYKTHPEVLLTDTVGFIQKLPTQLVAAFRATLEEVKEADVLVHLVDVSNPCWRKQEVSVTNVLEEIGAGDKPIVRVFNKLDLLDSEDAEMLKYEAACSEDFSVAISSLTGEGLSDFVAVVEDSLSDLLVPIELELPYSCGNEVNLIHEVGSIEVIDYREGGTYVMGRVPRSLAMKLDKYSVGNIEGAEANGETEDEIDWAALGKGRHAKKEASY</sequence>
<evidence type="ECO:0000256" key="2">
    <source>
        <dbReference type="ARBA" id="ARBA00022741"/>
    </source>
</evidence>
<evidence type="ECO:0000256" key="5">
    <source>
        <dbReference type="SAM" id="SignalP"/>
    </source>
</evidence>
<dbReference type="SUPFAM" id="SSF52540">
    <property type="entry name" value="P-loop containing nucleoside triphosphate hydrolases"/>
    <property type="match status" value="1"/>
</dbReference>